<dbReference type="EMBL" id="JXXK01000002">
    <property type="protein sequence ID" value="KJF41127.1"/>
    <property type="molecule type" value="Genomic_DNA"/>
</dbReference>
<evidence type="ECO:0000313" key="2">
    <source>
        <dbReference type="Proteomes" id="UP000032483"/>
    </source>
</evidence>
<dbReference type="RefSeq" id="WP_050004458.1">
    <property type="nucleotide sequence ID" value="NZ_DAWBJP010000022.1"/>
</dbReference>
<sequence>MNDENLITFNQMQPERHKELSRLGGIASGQTRARRAYMKTAAREMQLRMVYFKDADADLKAEWAEFQRWRRSEKKRRVNAGKRGRKA</sequence>
<evidence type="ECO:0000313" key="1">
    <source>
        <dbReference type="EMBL" id="KJF41127.1"/>
    </source>
</evidence>
<name>A0A0D8J2I6_9FIRM</name>
<keyword evidence="2" id="KW-1185">Reference proteome</keyword>
<dbReference type="Proteomes" id="UP000032483">
    <property type="component" value="Unassembled WGS sequence"/>
</dbReference>
<accession>A0A0D8J2I6</accession>
<proteinExistence type="predicted"/>
<dbReference type="AlphaFoldDB" id="A0A0D8J2I6"/>
<dbReference type="GeneID" id="42855533"/>
<reference evidence="1" key="1">
    <citation type="submission" date="2015-02" db="EMBL/GenBank/DDBJ databases">
        <title>A novel member of the family Ruminococcaceae isolated from human feces.</title>
        <authorList>
            <person name="Shkoporov A.N."/>
            <person name="Chaplin A.V."/>
            <person name="Motuzova O.V."/>
            <person name="Kafarskaia L.I."/>
            <person name="Khokhlova E.V."/>
            <person name="Efimov B.A."/>
        </authorList>
    </citation>
    <scope>NUCLEOTIDE SEQUENCE [LARGE SCALE GENOMIC DNA]</scope>
    <source>
        <strain evidence="1">585-1</strain>
    </source>
</reference>
<protein>
    <submittedName>
        <fullName evidence="1">Uncharacterized protein</fullName>
    </submittedName>
</protein>
<comment type="caution">
    <text evidence="1">The sequence shown here is derived from an EMBL/GenBank/DDBJ whole genome shotgun (WGS) entry which is preliminary data.</text>
</comment>
<gene>
    <name evidence="1" type="ORF">TQ39_02640</name>
</gene>
<organism evidence="1 2">
    <name type="scientific">Ruthenibacterium lactatiformans</name>
    <dbReference type="NCBI Taxonomy" id="1550024"/>
    <lineage>
        <taxon>Bacteria</taxon>
        <taxon>Bacillati</taxon>
        <taxon>Bacillota</taxon>
        <taxon>Clostridia</taxon>
        <taxon>Eubacteriales</taxon>
        <taxon>Oscillospiraceae</taxon>
        <taxon>Ruthenibacterium</taxon>
    </lineage>
</organism>